<keyword evidence="5" id="KW-1185">Reference proteome</keyword>
<dbReference type="Pfam" id="PF23442">
    <property type="entry name" value="DUF7125"/>
    <property type="match status" value="1"/>
</dbReference>
<sequence>MIAIAGAKGGCGKTVTTIGLAEAVGRRGTTSIAIDADCQLPNLHVAGGVDRTPTLAALESDAAVESVVQPSPRTSNVGLLSAPESSNRVNFEAALDRLESDTVRTFVDCPSGAGIDVVEPLSAAEGVIVVTTDSERSISAAETTIEMARRLEVPILGTVVNRCESVPQTVRSWTDVPVLGRVPDGTAPLTDEATRAAYDEIAATITTRTAVDGSAPPYDDDLLRTGYDPLDRAFGGGLEPGSMVAVVAAPASRSERFLSETTAVRGTLYLSTERSAANVQRALESVPTATGDPTVRRLSDENGLAEARSMADKLPASSTLVVDPVNALERDGRDEYVSFLDDLKEQLVETGSIGLLHCLNGHTIPSNRTVTTHAADAVFEITAVTPETGATVEHYLSVPKYRADGATTEAIELEFGEERVSPATDGF</sequence>
<dbReference type="PANTHER" id="PTHR43384">
    <property type="entry name" value="SEPTUM SITE-DETERMINING PROTEIN MIND HOMOLOG, CHLOROPLASTIC-RELATED"/>
    <property type="match status" value="1"/>
</dbReference>
<protein>
    <submittedName>
        <fullName evidence="4">AAA family ATPase</fullName>
    </submittedName>
</protein>
<dbReference type="SUPFAM" id="SSF52540">
    <property type="entry name" value="P-loop containing nucleoside triphosphate hydrolases"/>
    <property type="match status" value="2"/>
</dbReference>
<dbReference type="InterPro" id="IPR027417">
    <property type="entry name" value="P-loop_NTPase"/>
</dbReference>
<evidence type="ECO:0000259" key="3">
    <source>
        <dbReference type="Pfam" id="PF01656"/>
    </source>
</evidence>
<reference evidence="4 5" key="1">
    <citation type="journal article" date="2019" name="Int. J. Syst. Evol. Microbiol.">
        <title>The Global Catalogue of Microorganisms (GCM) 10K type strain sequencing project: providing services to taxonomists for standard genome sequencing and annotation.</title>
        <authorList>
            <consortium name="The Broad Institute Genomics Platform"/>
            <consortium name="The Broad Institute Genome Sequencing Center for Infectious Disease"/>
            <person name="Wu L."/>
            <person name="Ma J."/>
        </authorList>
    </citation>
    <scope>NUCLEOTIDE SEQUENCE [LARGE SCALE GENOMIC DNA]</scope>
    <source>
        <strain evidence="4 5">LMG 29247</strain>
    </source>
</reference>
<evidence type="ECO:0000313" key="4">
    <source>
        <dbReference type="EMBL" id="MFC6769517.1"/>
    </source>
</evidence>
<keyword evidence="2" id="KW-0067">ATP-binding</keyword>
<dbReference type="Gene3D" id="3.40.50.300">
    <property type="entry name" value="P-loop containing nucleotide triphosphate hydrolases"/>
    <property type="match status" value="2"/>
</dbReference>
<accession>A0ABD5SX18</accession>
<feature type="domain" description="CobQ/CobB/MinD/ParA nucleotide binding" evidence="3">
    <location>
        <begin position="2"/>
        <end position="182"/>
    </location>
</feature>
<dbReference type="EMBL" id="JBHSWV010000768">
    <property type="protein sequence ID" value="MFC6769517.1"/>
    <property type="molecule type" value="Genomic_DNA"/>
</dbReference>
<dbReference type="InterPro" id="IPR050625">
    <property type="entry name" value="ParA/MinD_ATPase"/>
</dbReference>
<dbReference type="InterPro" id="IPR002586">
    <property type="entry name" value="CobQ/CobB/MinD/ParA_Nub-bd_dom"/>
</dbReference>
<dbReference type="GO" id="GO:0005524">
    <property type="term" value="F:ATP binding"/>
    <property type="evidence" value="ECO:0007669"/>
    <property type="project" value="UniProtKB-KW"/>
</dbReference>
<keyword evidence="1" id="KW-0547">Nucleotide-binding</keyword>
<gene>
    <name evidence="4" type="ORF">ACFQE6_32130</name>
</gene>
<dbReference type="InterPro" id="IPR055549">
    <property type="entry name" value="DUF7125"/>
</dbReference>
<dbReference type="Proteomes" id="UP001596383">
    <property type="component" value="Unassembled WGS sequence"/>
</dbReference>
<proteinExistence type="predicted"/>
<dbReference type="AlphaFoldDB" id="A0ABD5SX18"/>
<organism evidence="4 5">
    <name type="scientific">Natrinema soli</name>
    <dbReference type="NCBI Taxonomy" id="1930624"/>
    <lineage>
        <taxon>Archaea</taxon>
        <taxon>Methanobacteriati</taxon>
        <taxon>Methanobacteriota</taxon>
        <taxon>Stenosarchaea group</taxon>
        <taxon>Halobacteria</taxon>
        <taxon>Halobacteriales</taxon>
        <taxon>Natrialbaceae</taxon>
        <taxon>Natrinema</taxon>
    </lineage>
</organism>
<name>A0ABD5SX18_9EURY</name>
<dbReference type="PANTHER" id="PTHR43384:SF6">
    <property type="entry name" value="SEPTUM SITE-DETERMINING PROTEIN MIND HOMOLOG, CHLOROPLASTIC"/>
    <property type="match status" value="1"/>
</dbReference>
<dbReference type="Pfam" id="PF01656">
    <property type="entry name" value="CbiA"/>
    <property type="match status" value="1"/>
</dbReference>
<dbReference type="RefSeq" id="WP_273742157.1">
    <property type="nucleotide sequence ID" value="NZ_JAQIVI010000768.1"/>
</dbReference>
<evidence type="ECO:0000313" key="5">
    <source>
        <dbReference type="Proteomes" id="UP001596383"/>
    </source>
</evidence>
<comment type="caution">
    <text evidence="4">The sequence shown here is derived from an EMBL/GenBank/DDBJ whole genome shotgun (WGS) entry which is preliminary data.</text>
</comment>
<evidence type="ECO:0000256" key="2">
    <source>
        <dbReference type="ARBA" id="ARBA00022840"/>
    </source>
</evidence>
<evidence type="ECO:0000256" key="1">
    <source>
        <dbReference type="ARBA" id="ARBA00022741"/>
    </source>
</evidence>